<dbReference type="AlphaFoldDB" id="A0A1H9QHE2"/>
<reference evidence="4 5" key="1">
    <citation type="submission" date="2016-10" db="EMBL/GenBank/DDBJ databases">
        <authorList>
            <person name="de Groot N.N."/>
        </authorList>
    </citation>
    <scope>NUCLEOTIDE SEQUENCE [LARGE SCALE GENOMIC DNA]</scope>
    <source>
        <strain evidence="4 5">DSM 13760</strain>
    </source>
</reference>
<feature type="transmembrane region" description="Helical" evidence="2">
    <location>
        <begin position="551"/>
        <end position="569"/>
    </location>
</feature>
<keyword evidence="2" id="KW-0812">Transmembrane</keyword>
<keyword evidence="2" id="KW-1133">Transmembrane helix</keyword>
<feature type="compositionally biased region" description="Polar residues" evidence="1">
    <location>
        <begin position="521"/>
        <end position="535"/>
    </location>
</feature>
<feature type="compositionally biased region" description="Polar residues" evidence="1">
    <location>
        <begin position="491"/>
        <end position="506"/>
    </location>
</feature>
<protein>
    <submittedName>
        <fullName evidence="4">LPXTG-motif cell wall anchor domain-containing protein</fullName>
    </submittedName>
</protein>
<dbReference type="Gene3D" id="2.60.40.10">
    <property type="entry name" value="Immunoglobulins"/>
    <property type="match status" value="1"/>
</dbReference>
<feature type="region of interest" description="Disordered" evidence="1">
    <location>
        <begin position="484"/>
        <end position="509"/>
    </location>
</feature>
<dbReference type="InterPro" id="IPR044056">
    <property type="entry name" value="InlI_Ig-like"/>
</dbReference>
<evidence type="ECO:0000256" key="1">
    <source>
        <dbReference type="SAM" id="MobiDB-lite"/>
    </source>
</evidence>
<dbReference type="SUPFAM" id="SSF52058">
    <property type="entry name" value="L domain-like"/>
    <property type="match status" value="1"/>
</dbReference>
<evidence type="ECO:0000313" key="4">
    <source>
        <dbReference type="EMBL" id="SER59850.1"/>
    </source>
</evidence>
<name>A0A1H9QHE2_9LACT</name>
<keyword evidence="5" id="KW-1185">Reference proteome</keyword>
<dbReference type="RefSeq" id="WP_092649850.1">
    <property type="nucleotide sequence ID" value="NZ_FOHA01000002.1"/>
</dbReference>
<feature type="domain" description="Internalin I Ig-like" evidence="3">
    <location>
        <begin position="401"/>
        <end position="473"/>
    </location>
</feature>
<dbReference type="Proteomes" id="UP000198948">
    <property type="component" value="Unassembled WGS sequence"/>
</dbReference>
<dbReference type="Pfam" id="PF18981">
    <property type="entry name" value="InlK_D3"/>
    <property type="match status" value="1"/>
</dbReference>
<dbReference type="OrthoDB" id="2786233at2"/>
<evidence type="ECO:0000256" key="2">
    <source>
        <dbReference type="SAM" id="Phobius"/>
    </source>
</evidence>
<evidence type="ECO:0000259" key="3">
    <source>
        <dbReference type="Pfam" id="PF18981"/>
    </source>
</evidence>
<feature type="region of interest" description="Disordered" evidence="1">
    <location>
        <begin position="521"/>
        <end position="547"/>
    </location>
</feature>
<sequence length="575" mass="63612">MGDKIKKMIYLLIAFIGIGGLFNSQEVLADYIGDIPEVSSRSRVNLVPDVELTKQLNQWGKSKVSFWPTYIDITQEKFDLLNQYEGPASIFINLDDTPTKTLEGLQYLQPKTGVYLIIRGTEIEDISLLEQVGNLTVLSLTKPNLSGNELAAISQLNQLEMLEIETESNLELNMLANMSHLNELKISGSNQRIGLTPPTISFTLPNIQTVSIIHTNLSDASVFSTHMNNVQQLVLASLPLTDIDSFVRLPQLNELFLFDTFVSSYPEELTPLMQWGSGGVPSGNNWYEGEDQNKLGAIETKEILKNETLEVTVPLTISDNSLFIGFMTYMGMDLLTNSELFQAEITSSNPEVVSVNPTSTAKQLSLLSHNRVGTAVITYKLPSNNQLSFEVTVKSNNPPPVVQGKAVYYERNVQKTEADYLEDAKIVSDREATITTDFEQVVKLDQEGDYIVTVYATDEDGVASQKLQLTVTVGPENVELEPILPDLDKPSTPNQPNQDTASNNLVGQKDDKEILAKTEAQINDNKGLAETTNQESRGKVLPKTSSQDSPSFFFLGSLLIIVSVVFMRGKRVSVK</sequence>
<proteinExistence type="predicted"/>
<dbReference type="InterPro" id="IPR032675">
    <property type="entry name" value="LRR_dom_sf"/>
</dbReference>
<organism evidence="4 5">
    <name type="scientific">Isobaculum melis</name>
    <dbReference type="NCBI Taxonomy" id="142588"/>
    <lineage>
        <taxon>Bacteria</taxon>
        <taxon>Bacillati</taxon>
        <taxon>Bacillota</taxon>
        <taxon>Bacilli</taxon>
        <taxon>Lactobacillales</taxon>
        <taxon>Carnobacteriaceae</taxon>
        <taxon>Isobaculum</taxon>
    </lineage>
</organism>
<evidence type="ECO:0000313" key="5">
    <source>
        <dbReference type="Proteomes" id="UP000198948"/>
    </source>
</evidence>
<dbReference type="Gene3D" id="3.80.10.10">
    <property type="entry name" value="Ribonuclease Inhibitor"/>
    <property type="match status" value="1"/>
</dbReference>
<accession>A0A1H9QHE2</accession>
<dbReference type="EMBL" id="FOHA01000002">
    <property type="protein sequence ID" value="SER59850.1"/>
    <property type="molecule type" value="Genomic_DNA"/>
</dbReference>
<keyword evidence="2" id="KW-0472">Membrane</keyword>
<gene>
    <name evidence="4" type="ORF">SAMN04488559_10276</name>
</gene>
<dbReference type="InterPro" id="IPR013783">
    <property type="entry name" value="Ig-like_fold"/>
</dbReference>